<comment type="caution">
    <text evidence="2">The sequence shown here is derived from an EMBL/GenBank/DDBJ whole genome shotgun (WGS) entry which is preliminary data.</text>
</comment>
<accession>A0AA88E723</accession>
<evidence type="ECO:0000313" key="3">
    <source>
        <dbReference type="Proteomes" id="UP001187192"/>
    </source>
</evidence>
<feature type="signal peptide" evidence="1">
    <location>
        <begin position="1"/>
        <end position="26"/>
    </location>
</feature>
<organism evidence="2 3">
    <name type="scientific">Ficus carica</name>
    <name type="common">Common fig</name>
    <dbReference type="NCBI Taxonomy" id="3494"/>
    <lineage>
        <taxon>Eukaryota</taxon>
        <taxon>Viridiplantae</taxon>
        <taxon>Streptophyta</taxon>
        <taxon>Embryophyta</taxon>
        <taxon>Tracheophyta</taxon>
        <taxon>Spermatophyta</taxon>
        <taxon>Magnoliopsida</taxon>
        <taxon>eudicotyledons</taxon>
        <taxon>Gunneridae</taxon>
        <taxon>Pentapetalae</taxon>
        <taxon>rosids</taxon>
        <taxon>fabids</taxon>
        <taxon>Rosales</taxon>
        <taxon>Moraceae</taxon>
        <taxon>Ficeae</taxon>
        <taxon>Ficus</taxon>
    </lineage>
</organism>
<proteinExistence type="predicted"/>
<keyword evidence="1" id="KW-0732">Signal</keyword>
<feature type="chain" id="PRO_5041634913" evidence="1">
    <location>
        <begin position="27"/>
        <end position="66"/>
    </location>
</feature>
<gene>
    <name evidence="2" type="ORF">TIFTF001_038051</name>
</gene>
<evidence type="ECO:0000256" key="1">
    <source>
        <dbReference type="SAM" id="SignalP"/>
    </source>
</evidence>
<reference evidence="2" key="1">
    <citation type="submission" date="2023-07" db="EMBL/GenBank/DDBJ databases">
        <title>draft genome sequence of fig (Ficus carica).</title>
        <authorList>
            <person name="Takahashi T."/>
            <person name="Nishimura K."/>
        </authorList>
    </citation>
    <scope>NUCLEOTIDE SEQUENCE</scope>
</reference>
<evidence type="ECO:0000313" key="2">
    <source>
        <dbReference type="EMBL" id="GMN68996.1"/>
    </source>
</evidence>
<dbReference type="EMBL" id="BTGU01000746">
    <property type="protein sequence ID" value="GMN68996.1"/>
    <property type="molecule type" value="Genomic_DNA"/>
</dbReference>
<protein>
    <submittedName>
        <fullName evidence="2">Uncharacterized protein</fullName>
    </submittedName>
</protein>
<keyword evidence="3" id="KW-1185">Reference proteome</keyword>
<dbReference type="AlphaFoldDB" id="A0AA88E723"/>
<dbReference type="PANTHER" id="PTHR33491">
    <property type="entry name" value="OSJNBA0016N04.9 PROTEIN"/>
    <property type="match status" value="1"/>
</dbReference>
<dbReference type="Proteomes" id="UP001187192">
    <property type="component" value="Unassembled WGS sequence"/>
</dbReference>
<name>A0AA88E723_FICCA</name>
<sequence length="66" mass="7089">MKRRRILVVLELLVTAVTSMLGITQAISASEALLNVSIAKDNCETHCGNVKIPFPFGIGSDCSLDK</sequence>